<dbReference type="Gene3D" id="2.10.90.10">
    <property type="entry name" value="Cystine-knot cytokines"/>
    <property type="match status" value="1"/>
</dbReference>
<dbReference type="GO" id="GO:0036122">
    <property type="term" value="F:BMP binding"/>
    <property type="evidence" value="ECO:0007669"/>
    <property type="project" value="TreeGrafter"/>
</dbReference>
<keyword evidence="5" id="KW-0372">Hormone</keyword>
<dbReference type="EMBL" id="JARAKH010006378">
    <property type="protein sequence ID" value="KAK8372005.1"/>
    <property type="molecule type" value="Genomic_DNA"/>
</dbReference>
<evidence type="ECO:0000256" key="5">
    <source>
        <dbReference type="ARBA" id="ARBA00022702"/>
    </source>
</evidence>
<organism evidence="11 12">
    <name type="scientific">Scylla paramamosain</name>
    <name type="common">Mud crab</name>
    <dbReference type="NCBI Taxonomy" id="85552"/>
    <lineage>
        <taxon>Eukaryota</taxon>
        <taxon>Metazoa</taxon>
        <taxon>Ecdysozoa</taxon>
        <taxon>Arthropoda</taxon>
        <taxon>Crustacea</taxon>
        <taxon>Multicrustacea</taxon>
        <taxon>Malacostraca</taxon>
        <taxon>Eumalacostraca</taxon>
        <taxon>Eucarida</taxon>
        <taxon>Decapoda</taxon>
        <taxon>Pleocyemata</taxon>
        <taxon>Brachyura</taxon>
        <taxon>Eubrachyura</taxon>
        <taxon>Portunoidea</taxon>
        <taxon>Portunidae</taxon>
        <taxon>Portuninae</taxon>
        <taxon>Scylla</taxon>
    </lineage>
</organism>
<dbReference type="GO" id="GO:0038098">
    <property type="term" value="P:sequestering of BMP from receptor via BMP binding"/>
    <property type="evidence" value="ECO:0007669"/>
    <property type="project" value="TreeGrafter"/>
</dbReference>
<sequence>MTDPLTPLCEPRPSRPSRPPAATKFVSRYCYHPSPPLEATSLLLLTFFRHLDTCVIAAPKVVPLQQYCSVPGARQEPRQHAVLSTRALSAHHNTAASAQSTERESAVPKHHNYTMNSNLAWAVVGAAVTVLVVIGVDVARADECSLRPVIHILSYPGCTSKPIPSFACQGRCTSYVQVSGSKLWQTERSCMCCQESGEREASITLNCPKPRPGEPKEKKVLTRAPIDCMCRPCTDVEEGTVLAQEIANFIQDSPMDSVPFLK</sequence>
<reference evidence="11 12" key="1">
    <citation type="submission" date="2023-03" db="EMBL/GenBank/DDBJ databases">
        <title>High-quality genome of Scylla paramamosain provides insights in environmental adaptation.</title>
        <authorList>
            <person name="Zhang L."/>
        </authorList>
    </citation>
    <scope>NUCLEOTIDE SEQUENCE [LARGE SCALE GENOMIC DNA]</scope>
    <source>
        <strain evidence="11">LZ_2023a</strain>
        <tissue evidence="11">Muscle</tissue>
    </source>
</reference>
<feature type="region of interest" description="Disordered" evidence="9">
    <location>
        <begin position="1"/>
        <end position="20"/>
    </location>
</feature>
<evidence type="ECO:0000256" key="3">
    <source>
        <dbReference type="ARBA" id="ARBA00018035"/>
    </source>
</evidence>
<name>A0AAW0SAV7_SCYPA</name>
<dbReference type="SMART" id="SM00041">
    <property type="entry name" value="CT"/>
    <property type="match status" value="1"/>
</dbReference>
<evidence type="ECO:0000256" key="8">
    <source>
        <dbReference type="ARBA" id="ARBA00029634"/>
    </source>
</evidence>
<evidence type="ECO:0000256" key="2">
    <source>
        <dbReference type="ARBA" id="ARBA00011633"/>
    </source>
</evidence>
<comment type="subunit">
    <text evidence="2">Heterodimer of burs and pburs.</text>
</comment>
<gene>
    <name evidence="11" type="ORF">O3P69_013086</name>
</gene>
<dbReference type="AlphaFoldDB" id="A0AAW0SAV7"/>
<dbReference type="Proteomes" id="UP001487740">
    <property type="component" value="Unassembled WGS sequence"/>
</dbReference>
<dbReference type="GO" id="GO:0005179">
    <property type="term" value="F:hormone activity"/>
    <property type="evidence" value="ECO:0007669"/>
    <property type="project" value="UniProtKB-KW"/>
</dbReference>
<evidence type="ECO:0000256" key="1">
    <source>
        <dbReference type="ARBA" id="ARBA00004613"/>
    </source>
</evidence>
<dbReference type="InterPro" id="IPR004133">
    <property type="entry name" value="DAN_dom"/>
</dbReference>
<dbReference type="PANTHER" id="PTHR15283">
    <property type="entry name" value="GREMLIN 1"/>
    <property type="match status" value="1"/>
</dbReference>
<comment type="subcellular location">
    <subcellularLocation>
        <location evidence="1">Secreted</location>
    </subcellularLocation>
</comment>
<accession>A0AAW0SAV7</accession>
<evidence type="ECO:0000256" key="9">
    <source>
        <dbReference type="SAM" id="MobiDB-lite"/>
    </source>
</evidence>
<evidence type="ECO:0000313" key="11">
    <source>
        <dbReference type="EMBL" id="KAK8372006.1"/>
    </source>
</evidence>
<evidence type="ECO:0000259" key="10">
    <source>
        <dbReference type="SMART" id="SM00041"/>
    </source>
</evidence>
<dbReference type="EMBL" id="JARAKH010006378">
    <property type="protein sequence ID" value="KAK8372007.1"/>
    <property type="molecule type" value="Genomic_DNA"/>
</dbReference>
<dbReference type="GO" id="GO:0009887">
    <property type="term" value="P:animal organ morphogenesis"/>
    <property type="evidence" value="ECO:0007669"/>
    <property type="project" value="TreeGrafter"/>
</dbReference>
<keyword evidence="4" id="KW-0964">Secreted</keyword>
<dbReference type="Pfam" id="PF03045">
    <property type="entry name" value="DAN"/>
    <property type="match status" value="1"/>
</dbReference>
<comment type="caution">
    <text evidence="11">The sequence shown here is derived from an EMBL/GenBank/DDBJ whole genome shotgun (WGS) entry which is preliminary data.</text>
</comment>
<evidence type="ECO:0000313" key="12">
    <source>
        <dbReference type="Proteomes" id="UP001487740"/>
    </source>
</evidence>
<feature type="domain" description="CTCK" evidence="10">
    <location>
        <begin position="146"/>
        <end position="234"/>
    </location>
</feature>
<dbReference type="InterPro" id="IPR029034">
    <property type="entry name" value="Cystine-knot_cytokine"/>
</dbReference>
<protein>
    <recommendedName>
        <fullName evidence="3">Bursicon</fullName>
    </recommendedName>
    <alternativeName>
        <fullName evidence="8">Bursicon subunit alpha</fullName>
    </alternativeName>
</protein>
<dbReference type="InterPro" id="IPR006207">
    <property type="entry name" value="Cys_knot_C"/>
</dbReference>
<dbReference type="PANTHER" id="PTHR15283:SF7">
    <property type="entry name" value="BURSICON"/>
    <property type="match status" value="1"/>
</dbReference>
<evidence type="ECO:0000256" key="4">
    <source>
        <dbReference type="ARBA" id="ARBA00022525"/>
    </source>
</evidence>
<keyword evidence="12" id="KW-1185">Reference proteome</keyword>
<proteinExistence type="predicted"/>
<keyword evidence="7" id="KW-1015">Disulfide bond</keyword>
<dbReference type="GO" id="GO:0005615">
    <property type="term" value="C:extracellular space"/>
    <property type="evidence" value="ECO:0007669"/>
    <property type="project" value="TreeGrafter"/>
</dbReference>
<evidence type="ECO:0000256" key="6">
    <source>
        <dbReference type="ARBA" id="ARBA00022729"/>
    </source>
</evidence>
<keyword evidence="6" id="KW-0732">Signal</keyword>
<dbReference type="EMBL" id="JARAKH010006378">
    <property type="protein sequence ID" value="KAK8372006.1"/>
    <property type="molecule type" value="Genomic_DNA"/>
</dbReference>
<evidence type="ECO:0000256" key="7">
    <source>
        <dbReference type="ARBA" id="ARBA00023157"/>
    </source>
</evidence>